<dbReference type="Pfam" id="PF00704">
    <property type="entry name" value="Glyco_hydro_18"/>
    <property type="match status" value="1"/>
</dbReference>
<dbReference type="GO" id="GO:0008061">
    <property type="term" value="F:chitin binding"/>
    <property type="evidence" value="ECO:0007669"/>
    <property type="project" value="InterPro"/>
</dbReference>
<dbReference type="GO" id="GO:0005576">
    <property type="term" value="C:extracellular region"/>
    <property type="evidence" value="ECO:0007669"/>
    <property type="project" value="TreeGrafter"/>
</dbReference>
<dbReference type="PANTHER" id="PTHR11177:SF317">
    <property type="entry name" value="CHITINASE 12-RELATED"/>
    <property type="match status" value="1"/>
</dbReference>
<dbReference type="PROSITE" id="PS51910">
    <property type="entry name" value="GH18_2"/>
    <property type="match status" value="1"/>
</dbReference>
<proteinExistence type="predicted"/>
<evidence type="ECO:0000313" key="2">
    <source>
        <dbReference type="Proteomes" id="UP000694867"/>
    </source>
</evidence>
<feature type="domain" description="GH18" evidence="1">
    <location>
        <begin position="9"/>
        <end position="383"/>
    </location>
</feature>
<dbReference type="GO" id="GO:0005975">
    <property type="term" value="P:carbohydrate metabolic process"/>
    <property type="evidence" value="ECO:0007669"/>
    <property type="project" value="InterPro"/>
</dbReference>
<dbReference type="InterPro" id="IPR050314">
    <property type="entry name" value="Glycosyl_Hydrlase_18"/>
</dbReference>
<keyword evidence="2" id="KW-1185">Reference proteome</keyword>
<dbReference type="PANTHER" id="PTHR11177">
    <property type="entry name" value="CHITINASE"/>
    <property type="match status" value="1"/>
</dbReference>
<accession>A0AAJ6QU04</accession>
<evidence type="ECO:0000259" key="1">
    <source>
        <dbReference type="PROSITE" id="PS51910"/>
    </source>
</evidence>
<name>A0AAJ6QU04_9ACAR</name>
<dbReference type="Proteomes" id="UP000694867">
    <property type="component" value="Unplaced"/>
</dbReference>
<dbReference type="InterPro" id="IPR011583">
    <property type="entry name" value="Chitinase_II/V-like_cat"/>
</dbReference>
<dbReference type="Gene3D" id="3.20.20.80">
    <property type="entry name" value="Glycosidases"/>
    <property type="match status" value="1"/>
</dbReference>
<dbReference type="InterPro" id="IPR017853">
    <property type="entry name" value="GH"/>
</dbReference>
<sequence>MTAFGSPISGISCYYRYDHRVSSLDDDTLRKVGCSHIIVGFATVSADSKVNLSDVGGEDGLRGLVREIKTPKRRVMLSIGGGGGDRNFDEMSSKLVNLKSFLASLVEIVRFTGLDGVDYDWEFPSFHQQDDLNRLLRETRHVFDNLTAEESSADVKRLDLSVALPGPVTLTAAYNASVLKETCTFFNVMTYDLALYSSWHPIATFHNALYGQGSFLSPLRLFSVSTSMRNWVNLGLPASMLLLGIPTYGVAYELSDPLRTSPLAPIKGYSRLGANLNYDEICRITTQYPEGNHFDERSRVPYASDGNGTWISYDNIRSVVEKVEFATREGFGGIMIFSLNADDPFGNCALNCSDGLEDCLVQASDRSNGFPLSQVAIATLEESPNGSR</sequence>
<reference evidence="3" key="1">
    <citation type="submission" date="2025-08" db="UniProtKB">
        <authorList>
            <consortium name="RefSeq"/>
        </authorList>
    </citation>
    <scope>IDENTIFICATION</scope>
</reference>
<dbReference type="GO" id="GO:0006032">
    <property type="term" value="P:chitin catabolic process"/>
    <property type="evidence" value="ECO:0007669"/>
    <property type="project" value="TreeGrafter"/>
</dbReference>
<protein>
    <submittedName>
        <fullName evidence="3">Chitinase-3-like protein 1</fullName>
    </submittedName>
</protein>
<dbReference type="SMART" id="SM00636">
    <property type="entry name" value="Glyco_18"/>
    <property type="match status" value="1"/>
</dbReference>
<organism evidence="2 3">
    <name type="scientific">Galendromus occidentalis</name>
    <name type="common">western predatory mite</name>
    <dbReference type="NCBI Taxonomy" id="34638"/>
    <lineage>
        <taxon>Eukaryota</taxon>
        <taxon>Metazoa</taxon>
        <taxon>Ecdysozoa</taxon>
        <taxon>Arthropoda</taxon>
        <taxon>Chelicerata</taxon>
        <taxon>Arachnida</taxon>
        <taxon>Acari</taxon>
        <taxon>Parasitiformes</taxon>
        <taxon>Mesostigmata</taxon>
        <taxon>Gamasina</taxon>
        <taxon>Phytoseioidea</taxon>
        <taxon>Phytoseiidae</taxon>
        <taxon>Typhlodrominae</taxon>
        <taxon>Galendromus</taxon>
    </lineage>
</organism>
<dbReference type="GO" id="GO:0004568">
    <property type="term" value="F:chitinase activity"/>
    <property type="evidence" value="ECO:0007669"/>
    <property type="project" value="TreeGrafter"/>
</dbReference>
<dbReference type="InterPro" id="IPR029070">
    <property type="entry name" value="Chitinase_insertion_sf"/>
</dbReference>
<dbReference type="GeneID" id="100906068"/>
<dbReference type="RefSeq" id="XP_003743826.1">
    <property type="nucleotide sequence ID" value="XM_003743778.1"/>
</dbReference>
<gene>
    <name evidence="3" type="primary">LOC100906068</name>
</gene>
<dbReference type="KEGG" id="goe:100906068"/>
<dbReference type="InterPro" id="IPR001223">
    <property type="entry name" value="Glyco_hydro18_cat"/>
</dbReference>
<dbReference type="AlphaFoldDB" id="A0AAJ6QU04"/>
<evidence type="ECO:0000313" key="3">
    <source>
        <dbReference type="RefSeq" id="XP_003743826.1"/>
    </source>
</evidence>
<dbReference type="Gene3D" id="3.10.50.10">
    <property type="match status" value="1"/>
</dbReference>
<dbReference type="SUPFAM" id="SSF54556">
    <property type="entry name" value="Chitinase insertion domain"/>
    <property type="match status" value="1"/>
</dbReference>
<dbReference type="SUPFAM" id="SSF51445">
    <property type="entry name" value="(Trans)glycosidases"/>
    <property type="match status" value="1"/>
</dbReference>